<evidence type="ECO:0000259" key="2">
    <source>
        <dbReference type="Pfam" id="PF13453"/>
    </source>
</evidence>
<dbReference type="Proteomes" id="UP000661077">
    <property type="component" value="Unassembled WGS sequence"/>
</dbReference>
<gene>
    <name evidence="3" type="ORF">JM946_08575</name>
</gene>
<name>A0ABS1WUZ2_9GAMM</name>
<feature type="region of interest" description="Disordered" evidence="1">
    <location>
        <begin position="45"/>
        <end position="97"/>
    </location>
</feature>
<evidence type="ECO:0000256" key="1">
    <source>
        <dbReference type="SAM" id="MobiDB-lite"/>
    </source>
</evidence>
<evidence type="ECO:0000313" key="4">
    <source>
        <dbReference type="Proteomes" id="UP000661077"/>
    </source>
</evidence>
<reference evidence="3 4" key="1">
    <citation type="journal article" date="2021" name="Int. J. Syst. Evol. Microbiol.">
        <title>Steroidobacter gossypii sp. nov., isolated from soil of cotton cropping field.</title>
        <authorList>
            <person name="Huang R."/>
            <person name="Yang S."/>
            <person name="Zhen C."/>
            <person name="Liu W."/>
        </authorList>
    </citation>
    <scope>NUCLEOTIDE SEQUENCE [LARGE SCALE GENOMIC DNA]</scope>
    <source>
        <strain evidence="3 4">S1-65</strain>
    </source>
</reference>
<evidence type="ECO:0000313" key="3">
    <source>
        <dbReference type="EMBL" id="MBM0104800.1"/>
    </source>
</evidence>
<feature type="compositionally biased region" description="Basic and acidic residues" evidence="1">
    <location>
        <begin position="80"/>
        <end position="97"/>
    </location>
</feature>
<proteinExistence type="predicted"/>
<feature type="compositionally biased region" description="Low complexity" evidence="1">
    <location>
        <begin position="45"/>
        <end position="65"/>
    </location>
</feature>
<dbReference type="EMBL" id="JAEVLS010000002">
    <property type="protein sequence ID" value="MBM0104800.1"/>
    <property type="molecule type" value="Genomic_DNA"/>
</dbReference>
<dbReference type="InterPro" id="IPR027392">
    <property type="entry name" value="TF_Znf"/>
</dbReference>
<keyword evidence="4" id="KW-1185">Reference proteome</keyword>
<feature type="domain" description="Transcription factor zinc-finger" evidence="2">
    <location>
        <begin position="6"/>
        <end position="44"/>
    </location>
</feature>
<protein>
    <submittedName>
        <fullName evidence="3">Zf-TFIIB domain-containing protein</fullName>
    </submittedName>
</protein>
<dbReference type="RefSeq" id="WP_203166860.1">
    <property type="nucleotide sequence ID" value="NZ_JAEVLS010000002.1"/>
</dbReference>
<organism evidence="3 4">
    <name type="scientific">Steroidobacter gossypii</name>
    <dbReference type="NCBI Taxonomy" id="2805490"/>
    <lineage>
        <taxon>Bacteria</taxon>
        <taxon>Pseudomonadati</taxon>
        <taxon>Pseudomonadota</taxon>
        <taxon>Gammaproteobacteria</taxon>
        <taxon>Steroidobacterales</taxon>
        <taxon>Steroidobacteraceae</taxon>
        <taxon>Steroidobacter</taxon>
    </lineage>
</organism>
<dbReference type="Pfam" id="PF13453">
    <property type="entry name" value="Zn_ribbon_TFIIB"/>
    <property type="match status" value="1"/>
</dbReference>
<accession>A0ABS1WUZ2</accession>
<sequence>MPLLLCPNDNSSMTTVTRAGVQFDMCPVCRGVWLDRGELEKLMAAASDDAAAAAPQAPPQHTQAPPHQPPPPPQHWNRGYGERGERGEYGERGERGEYGYGYRKKRSIFDIFD</sequence>
<comment type="caution">
    <text evidence="3">The sequence shown here is derived from an EMBL/GenBank/DDBJ whole genome shotgun (WGS) entry which is preliminary data.</text>
</comment>